<proteinExistence type="predicted"/>
<protein>
    <submittedName>
        <fullName evidence="1">Uncharacterized protein</fullName>
    </submittedName>
</protein>
<reference evidence="1 2" key="1">
    <citation type="submission" date="2016-11" db="EMBL/GenBank/DDBJ databases">
        <title>Characterization of two novel podoviruses, vB_AbaP_AS11 and vB_AbaP_AS12, infecting clinical multidrug-resistant Acinetobacter baumannii strains.</title>
        <authorList>
            <person name="Popova A.V."/>
            <person name="Lavysh D.G."/>
            <person name="Klimuk E.I."/>
            <person name="Bogun A.G."/>
            <person name="Goncharov A.E."/>
        </authorList>
    </citation>
    <scope>NUCLEOTIDE SEQUENCE [LARGE SCALE GENOMIC DNA]</scope>
</reference>
<accession>A0A218KRB0</accession>
<dbReference type="OrthoDB" id="24620at10239"/>
<sequence length="104" mass="11685">MVSKYNYIKLSANSRSEFVLAIQHAENNGFPVDPYHIRRITRYNGGPCVVNVHLKSNATGINVDGFDKYNPPDALNVATLEQFKHAVNCFCHDGYLNDENLGEI</sequence>
<organism evidence="1 2">
    <name type="scientific">Acinetobacter phage vB_AbaP_AS12</name>
    <dbReference type="NCBI Taxonomy" id="1932885"/>
    <lineage>
        <taxon>Viruses</taxon>
        <taxon>Duplodnaviria</taxon>
        <taxon>Heunggongvirae</taxon>
        <taxon>Uroviricota</taxon>
        <taxon>Caudoviricetes</taxon>
        <taxon>Autographivirales</taxon>
        <taxon>Autoscriptoviridae</taxon>
        <taxon>Beijerinckvirinae</taxon>
        <taxon>Friunavirus</taxon>
        <taxon>Friunavirus AS12</taxon>
    </lineage>
</organism>
<keyword evidence="2" id="KW-1185">Reference proteome</keyword>
<dbReference type="Proteomes" id="UP000226288">
    <property type="component" value="Segment"/>
</dbReference>
<dbReference type="EMBL" id="KY268295">
    <property type="protein sequence ID" value="APW79801.1"/>
    <property type="molecule type" value="Genomic_DNA"/>
</dbReference>
<evidence type="ECO:0000313" key="1">
    <source>
        <dbReference type="EMBL" id="APW79801.1"/>
    </source>
</evidence>
<name>A0A218KRB0_9CAUD</name>
<gene>
    <name evidence="1" type="ORF">AS12_gp13</name>
</gene>
<evidence type="ECO:0000313" key="2">
    <source>
        <dbReference type="Proteomes" id="UP000226288"/>
    </source>
</evidence>